<gene>
    <name evidence="4" type="primary">LOC108620886</name>
</gene>
<dbReference type="Proteomes" id="UP000694904">
    <property type="component" value="Chromosome 2"/>
</dbReference>
<dbReference type="InterPro" id="IPR012321">
    <property type="entry name" value="Conotoxin_omega-typ_CS"/>
</dbReference>
<feature type="chain" id="PRO_5045627748" evidence="2">
    <location>
        <begin position="25"/>
        <end position="144"/>
    </location>
</feature>
<keyword evidence="2" id="KW-0732">Signal</keyword>
<sequence length="144" mass="16211">MSTYRCSQLLFLCVLLGICAMSHTQVSGCAKNGQYCQMHRQCCSGRCMTYTYKCAPRVPHILYNNKDSPTGLDYLPEFHRNSVQNDLVTLNDIYKIQSTEKVGNAHDSSNPPSSDSCLSVGQPCSESRQCCRKRCHTYLHKCVT</sequence>
<feature type="signal peptide" evidence="2">
    <location>
        <begin position="1"/>
        <end position="24"/>
    </location>
</feature>
<proteinExistence type="predicted"/>
<keyword evidence="3" id="KW-1185">Reference proteome</keyword>
<dbReference type="GeneID" id="108620886"/>
<evidence type="ECO:0000313" key="3">
    <source>
        <dbReference type="Proteomes" id="UP000694904"/>
    </source>
</evidence>
<evidence type="ECO:0000313" key="4">
    <source>
        <dbReference type="RefSeq" id="XP_017873380.1"/>
    </source>
</evidence>
<protein>
    <submittedName>
        <fullName evidence="4">Uncharacterized protein LOC108620886</fullName>
    </submittedName>
</protein>
<name>A0ABM1Q1P4_DROAR</name>
<dbReference type="PROSITE" id="PS60004">
    <property type="entry name" value="OMEGA_CONOTOXIN"/>
    <property type="match status" value="1"/>
</dbReference>
<keyword evidence="1" id="KW-0960">Knottin</keyword>
<accession>A0ABM1Q1P4</accession>
<reference evidence="4" key="3">
    <citation type="submission" date="2025-08" db="UniProtKB">
        <authorList>
            <consortium name="RefSeq"/>
        </authorList>
    </citation>
    <scope>IDENTIFICATION</scope>
    <source>
        <tissue evidence="4">Whole organism</tissue>
    </source>
</reference>
<organism evidence="3 4">
    <name type="scientific">Drosophila arizonae</name>
    <name type="common">Fruit fly</name>
    <dbReference type="NCBI Taxonomy" id="7263"/>
    <lineage>
        <taxon>Eukaryota</taxon>
        <taxon>Metazoa</taxon>
        <taxon>Ecdysozoa</taxon>
        <taxon>Arthropoda</taxon>
        <taxon>Hexapoda</taxon>
        <taxon>Insecta</taxon>
        <taxon>Pterygota</taxon>
        <taxon>Neoptera</taxon>
        <taxon>Endopterygota</taxon>
        <taxon>Diptera</taxon>
        <taxon>Brachycera</taxon>
        <taxon>Muscomorpha</taxon>
        <taxon>Ephydroidea</taxon>
        <taxon>Drosophilidae</taxon>
        <taxon>Drosophila</taxon>
    </lineage>
</organism>
<evidence type="ECO:0000256" key="2">
    <source>
        <dbReference type="SAM" id="SignalP"/>
    </source>
</evidence>
<evidence type="ECO:0000256" key="1">
    <source>
        <dbReference type="ARBA" id="ARBA00022854"/>
    </source>
</evidence>
<reference evidence="3" key="1">
    <citation type="journal article" date="1997" name="Nucleic Acids Res.">
        <title>tRNAscan-SE: a program for improved detection of transfer RNA genes in genomic sequence.</title>
        <authorList>
            <person name="Lowe T.M."/>
            <person name="Eddy S.R."/>
        </authorList>
    </citation>
    <scope>NUCLEOTIDE SEQUENCE [LARGE SCALE GENOMIC DNA]</scope>
</reference>
<reference evidence="3" key="2">
    <citation type="journal article" date="2016" name="G3 (Bethesda)">
        <title>Genome Evolution in Three Species of Cactophilic Drosophila.</title>
        <authorList>
            <person name="Sanchez-Flores A."/>
            <person name="Penazola F."/>
            <person name="Carpinteyro-Ponce J."/>
            <person name="Nazario-Yepiz N."/>
            <person name="Abreu-Goodger C."/>
            <person name="Machado C.A."/>
            <person name="Markow T.A."/>
        </authorList>
    </citation>
    <scope>NUCLEOTIDE SEQUENCE [LARGE SCALE GENOMIC DNA]</scope>
</reference>
<dbReference type="RefSeq" id="XP_017873380.1">
    <property type="nucleotide sequence ID" value="XM_018017891.1"/>
</dbReference>